<dbReference type="RefSeq" id="WP_157049861.1">
    <property type="nucleotide sequence ID" value="NZ_JBHSOZ010000009.1"/>
</dbReference>
<evidence type="ECO:0000313" key="1">
    <source>
        <dbReference type="EMBL" id="MFC5714071.1"/>
    </source>
</evidence>
<organism evidence="1 2">
    <name type="scientific">Thalassorhabdus alkalitolerans</name>
    <dbReference type="NCBI Taxonomy" id="2282697"/>
    <lineage>
        <taxon>Bacteria</taxon>
        <taxon>Bacillati</taxon>
        <taxon>Bacillota</taxon>
        <taxon>Bacilli</taxon>
        <taxon>Bacillales</taxon>
        <taxon>Bacillaceae</taxon>
        <taxon>Thalassorhabdus</taxon>
    </lineage>
</organism>
<proteinExistence type="predicted"/>
<reference evidence="2" key="1">
    <citation type="journal article" date="2019" name="Int. J. Syst. Evol. Microbiol.">
        <title>The Global Catalogue of Microorganisms (GCM) 10K type strain sequencing project: providing services to taxonomists for standard genome sequencing and annotation.</title>
        <authorList>
            <consortium name="The Broad Institute Genomics Platform"/>
            <consortium name="The Broad Institute Genome Sequencing Center for Infectious Disease"/>
            <person name="Wu L."/>
            <person name="Ma J."/>
        </authorList>
    </citation>
    <scope>NUCLEOTIDE SEQUENCE [LARGE SCALE GENOMIC DNA]</scope>
    <source>
        <strain evidence="2">CECT 7184</strain>
    </source>
</reference>
<dbReference type="Proteomes" id="UP001596142">
    <property type="component" value="Unassembled WGS sequence"/>
</dbReference>
<dbReference type="NCBIfam" id="NF033225">
    <property type="entry name" value="spore_CmpA"/>
    <property type="match status" value="1"/>
</dbReference>
<name>A0ABW0YRM3_9BACI</name>
<gene>
    <name evidence="1" type="primary">cmpA</name>
    <name evidence="1" type="ORF">ACFPU1_15015</name>
</gene>
<evidence type="ECO:0000313" key="2">
    <source>
        <dbReference type="Proteomes" id="UP001596142"/>
    </source>
</evidence>
<protein>
    <submittedName>
        <fullName evidence="1">Cortex morphogenetic protein CmpA</fullName>
    </submittedName>
</protein>
<sequence length="38" mass="4988">MPDWFKRQIERAYYQKNIYEIKLLNQCWFKYKKKQTQE</sequence>
<dbReference type="InterPro" id="IPR047764">
    <property type="entry name" value="CmpA"/>
</dbReference>
<accession>A0ABW0YRM3</accession>
<dbReference type="Pfam" id="PF26301">
    <property type="entry name" value="spore_CmpA"/>
    <property type="match status" value="1"/>
</dbReference>
<dbReference type="EMBL" id="JBHSOZ010000009">
    <property type="protein sequence ID" value="MFC5714071.1"/>
    <property type="molecule type" value="Genomic_DNA"/>
</dbReference>
<keyword evidence="2" id="KW-1185">Reference proteome</keyword>
<comment type="caution">
    <text evidence="1">The sequence shown here is derived from an EMBL/GenBank/DDBJ whole genome shotgun (WGS) entry which is preliminary data.</text>
</comment>